<reference evidence="1 2" key="1">
    <citation type="journal article" date="2020" name="Cell">
        <title>Large-Scale Comparative Analyses of Tick Genomes Elucidate Their Genetic Diversity and Vector Capacities.</title>
        <authorList>
            <consortium name="Tick Genome and Microbiome Consortium (TIGMIC)"/>
            <person name="Jia N."/>
            <person name="Wang J."/>
            <person name="Shi W."/>
            <person name="Du L."/>
            <person name="Sun Y."/>
            <person name="Zhan W."/>
            <person name="Jiang J.F."/>
            <person name="Wang Q."/>
            <person name="Zhang B."/>
            <person name="Ji P."/>
            <person name="Bell-Sakyi L."/>
            <person name="Cui X.M."/>
            <person name="Yuan T.T."/>
            <person name="Jiang B.G."/>
            <person name="Yang W.F."/>
            <person name="Lam T.T."/>
            <person name="Chang Q.C."/>
            <person name="Ding S.J."/>
            <person name="Wang X.J."/>
            <person name="Zhu J.G."/>
            <person name="Ruan X.D."/>
            <person name="Zhao L."/>
            <person name="Wei J.T."/>
            <person name="Ye R.Z."/>
            <person name="Que T.C."/>
            <person name="Du C.H."/>
            <person name="Zhou Y.H."/>
            <person name="Cheng J.X."/>
            <person name="Dai P.F."/>
            <person name="Guo W.B."/>
            <person name="Han X.H."/>
            <person name="Huang E.J."/>
            <person name="Li L.F."/>
            <person name="Wei W."/>
            <person name="Gao Y.C."/>
            <person name="Liu J.Z."/>
            <person name="Shao H.Z."/>
            <person name="Wang X."/>
            <person name="Wang C.C."/>
            <person name="Yang T.C."/>
            <person name="Huo Q.B."/>
            <person name="Li W."/>
            <person name="Chen H.Y."/>
            <person name="Chen S.E."/>
            <person name="Zhou L.G."/>
            <person name="Ni X.B."/>
            <person name="Tian J.H."/>
            <person name="Sheng Y."/>
            <person name="Liu T."/>
            <person name="Pan Y.S."/>
            <person name="Xia L.Y."/>
            <person name="Li J."/>
            <person name="Zhao F."/>
            <person name="Cao W.C."/>
        </authorList>
    </citation>
    <scope>NUCLEOTIDE SEQUENCE [LARGE SCALE GENOMIC DNA]</scope>
    <source>
        <strain evidence="1">Iper-2018</strain>
    </source>
</reference>
<evidence type="ECO:0000313" key="2">
    <source>
        <dbReference type="Proteomes" id="UP000805193"/>
    </source>
</evidence>
<dbReference type="EMBL" id="JABSTQ010009526">
    <property type="protein sequence ID" value="KAG0428409.1"/>
    <property type="molecule type" value="Genomic_DNA"/>
</dbReference>
<sequence>MVKTSNGSVGLNCACTELLTWMERVVGGGKAITCSTRRRNIWDRRNTEQRRKPQGLAAITSTTHAPGNAGEVFGGATCAASRCGLGLPYWMRSTTQPVASSALDYGRDGQALVRERLIRTAVWHVPATHDTLAACGPHGLRDGRLVLALGCRQIGTAARRGTTNPIDERGAPSRTKVKRRLQKRRPQAEPWRASGHSKLIRPAGAQRATQRSASVARRPWVLRSDIAKETGEMADGAGDELALTGQTGGANTTPEAASEQQIMLLQLQLKIAEAERERQRMELEIQRLQSHRSAEPGEVDSSFAVGAKADENRRLKFAGLFKGVLAPMPSQEALVPSWFDDVEATLESYEVPREWWAGLVLPRLSERARGLLTRLSSEERRDYAALKSKILDGLRLSAAEYKRLFSGSTKGAKETWEQFSVRLENYLDYYLESCKVSSLQEFKQLTVADRLRECLTAEARSHVILNDKPGFFTPSEVVKLAESYDESRKNRPVVVSIARAVASSQAKKANWDARIRKQCFKCHATGHIAKQCPTRETTEARLVKGTDRSVVARVAFPQYEEEAPQARIGPPKARPSRRAQAAGSRCSTRRRNIWDRRNTEQRRKPQGLAAITSTTHTPENAGVVFGGATCAASRCGLGLSYWMRSTTQPVTFSALDYGRDGQALVRERLIRTAVWHLHAGHTAYVTDVSYSPLARRGTTNPIDERGAPSRAKVKRRLQKWVITSNESKQPLGHFENEGPRTTNMVEGRHNGLHSRLTSHHPDLAGFVQCLQVIQHFSHNTTQALLLNPLAVASAPAVQVTRCNKRLQEEMAMLSCHLATGKRNPYLAALQVGLQIPATDRSAQGVANLARRFAWIFVDWPIATVCSNLDERLDETCRTFFSIENLIVVHINERFGHLLADMNKHRGLTLAKLELSSQARFELHLCSLCAPCDVLRADRVSIYIYDLDISSSVYVYDGFRRQTWP</sequence>
<accession>A0AC60Q3W8</accession>
<organism evidence="1 2">
    <name type="scientific">Ixodes persulcatus</name>
    <name type="common">Taiga tick</name>
    <dbReference type="NCBI Taxonomy" id="34615"/>
    <lineage>
        <taxon>Eukaryota</taxon>
        <taxon>Metazoa</taxon>
        <taxon>Ecdysozoa</taxon>
        <taxon>Arthropoda</taxon>
        <taxon>Chelicerata</taxon>
        <taxon>Arachnida</taxon>
        <taxon>Acari</taxon>
        <taxon>Parasitiformes</taxon>
        <taxon>Ixodida</taxon>
        <taxon>Ixodoidea</taxon>
        <taxon>Ixodidae</taxon>
        <taxon>Ixodinae</taxon>
        <taxon>Ixodes</taxon>
    </lineage>
</organism>
<name>A0AC60Q3W8_IXOPE</name>
<protein>
    <submittedName>
        <fullName evidence="1">Uncharacterized protein</fullName>
    </submittedName>
</protein>
<keyword evidence="2" id="KW-1185">Reference proteome</keyword>
<evidence type="ECO:0000313" key="1">
    <source>
        <dbReference type="EMBL" id="KAG0428409.1"/>
    </source>
</evidence>
<dbReference type="Proteomes" id="UP000805193">
    <property type="component" value="Unassembled WGS sequence"/>
</dbReference>
<proteinExistence type="predicted"/>
<comment type="caution">
    <text evidence="1">The sequence shown here is derived from an EMBL/GenBank/DDBJ whole genome shotgun (WGS) entry which is preliminary data.</text>
</comment>
<gene>
    <name evidence="1" type="ORF">HPB47_024603</name>
</gene>